<feature type="domain" description="FAD-binding PCMH-type" evidence="6">
    <location>
        <begin position="43"/>
        <end position="213"/>
    </location>
</feature>
<evidence type="ECO:0000313" key="7">
    <source>
        <dbReference type="EMBL" id="SOR77347.1"/>
    </source>
</evidence>
<keyword evidence="5 7" id="KW-0560">Oxidoreductase</keyword>
<dbReference type="PROSITE" id="PS51387">
    <property type="entry name" value="FAD_PCMH"/>
    <property type="match status" value="1"/>
</dbReference>
<organism evidence="7 8">
    <name type="scientific">Streptomyces chartreusis NRRL 3882</name>
    <dbReference type="NCBI Taxonomy" id="1079985"/>
    <lineage>
        <taxon>Bacteria</taxon>
        <taxon>Bacillati</taxon>
        <taxon>Actinomycetota</taxon>
        <taxon>Actinomycetes</taxon>
        <taxon>Kitasatosporales</taxon>
        <taxon>Streptomycetaceae</taxon>
        <taxon>Streptomyces</taxon>
    </lineage>
</organism>
<dbReference type="EC" id="1.5.3.6" evidence="7"/>
<accession>A0A2N9B1Z0</accession>
<comment type="similarity">
    <text evidence="2">Belongs to the oxygen-dependent FAD-linked oxidoreductase family.</text>
</comment>
<reference evidence="8" key="1">
    <citation type="submission" date="2017-11" db="EMBL/GenBank/DDBJ databases">
        <authorList>
            <person name="Wibberg D."/>
        </authorList>
    </citation>
    <scope>NUCLEOTIDE SEQUENCE [LARGE SCALE GENOMIC DNA]</scope>
</reference>
<dbReference type="InterPro" id="IPR050416">
    <property type="entry name" value="FAD-linked_Oxidoreductase"/>
</dbReference>
<keyword evidence="8" id="KW-1185">Reference proteome</keyword>
<dbReference type="InterPro" id="IPR012951">
    <property type="entry name" value="BBE"/>
</dbReference>
<evidence type="ECO:0000313" key="8">
    <source>
        <dbReference type="Proteomes" id="UP000235464"/>
    </source>
</evidence>
<dbReference type="SUPFAM" id="SSF56176">
    <property type="entry name" value="FAD-binding/transporter-associated domain-like"/>
    <property type="match status" value="1"/>
</dbReference>
<dbReference type="InterPro" id="IPR016166">
    <property type="entry name" value="FAD-bd_PCMH"/>
</dbReference>
<dbReference type="GO" id="GO:0018530">
    <property type="term" value="F:(R)-6-hydroxynicotine oxidase activity"/>
    <property type="evidence" value="ECO:0007669"/>
    <property type="project" value="UniProtKB-EC"/>
</dbReference>
<dbReference type="PANTHER" id="PTHR42973">
    <property type="entry name" value="BINDING OXIDOREDUCTASE, PUTATIVE (AFU_ORTHOLOGUE AFUA_1G17690)-RELATED"/>
    <property type="match status" value="1"/>
</dbReference>
<dbReference type="Proteomes" id="UP000235464">
    <property type="component" value="Chromosome I"/>
</dbReference>
<evidence type="ECO:0000256" key="4">
    <source>
        <dbReference type="ARBA" id="ARBA00022827"/>
    </source>
</evidence>
<dbReference type="Gene3D" id="3.30.43.10">
    <property type="entry name" value="Uridine Diphospho-n-acetylenolpyruvylglucosamine Reductase, domain 2"/>
    <property type="match status" value="1"/>
</dbReference>
<dbReference type="InterPro" id="IPR006094">
    <property type="entry name" value="Oxid_FAD_bind_N"/>
</dbReference>
<proteinExistence type="inferred from homology"/>
<dbReference type="InterPro" id="IPR016169">
    <property type="entry name" value="FAD-bd_PCMH_sub2"/>
</dbReference>
<dbReference type="Pfam" id="PF01565">
    <property type="entry name" value="FAD_binding_4"/>
    <property type="match status" value="1"/>
</dbReference>
<evidence type="ECO:0000256" key="1">
    <source>
        <dbReference type="ARBA" id="ARBA00001974"/>
    </source>
</evidence>
<name>A0A2N9B1Z0_STRCX</name>
<dbReference type="EMBL" id="LT963352">
    <property type="protein sequence ID" value="SOR77347.1"/>
    <property type="molecule type" value="Genomic_DNA"/>
</dbReference>
<keyword evidence="4" id="KW-0274">FAD</keyword>
<protein>
    <submittedName>
        <fullName evidence="7">6-hydroxy-D-nicotine oxidase</fullName>
        <ecNumber evidence="7">1.5.3.6</ecNumber>
    </submittedName>
</protein>
<evidence type="ECO:0000256" key="3">
    <source>
        <dbReference type="ARBA" id="ARBA00022630"/>
    </source>
</evidence>
<evidence type="ECO:0000256" key="2">
    <source>
        <dbReference type="ARBA" id="ARBA00005466"/>
    </source>
</evidence>
<dbReference type="Gene3D" id="3.30.465.10">
    <property type="match status" value="1"/>
</dbReference>
<dbReference type="InterPro" id="IPR016167">
    <property type="entry name" value="FAD-bd_PCMH_sub1"/>
</dbReference>
<dbReference type="RefSeq" id="WP_010043578.1">
    <property type="nucleotide sequence ID" value="NZ_LT962942.1"/>
</dbReference>
<gene>
    <name evidence="7" type="ORF">SCNRRL3882_0819</name>
</gene>
<sequence>MTTSTPALDERLLERLRGALRGDIVRPGEPDYDEARRVYNALHDKHPAIVVRAVDAGDVIATVDFARDQGLPLAVRGGSHSVPGYGTCDDGVVLDLGRMRGVRVDPGGRTAWVGGGATWADVDHATHAFGLATTGGMVSTTGVGGLTTGGGMGYLARRCGLACDNLVAVDLVTADGSFLTCTEEHDADLLWAVRGGGGNFGVVTSFAYRLHPVADVLGGPTFYPLDGEVIRRYRELVAEGDERLGAVLVVGLGPPVPFLPEHWHGRPLCGVITCWTGPEAQDDEVRARVAGLGPVLGRHVARMPYPLINTLFDALVPPGLFHYWKGAFLKGLPDGAVDAFVEHGATTPSLQSVTIGFPLDGACHRVGPQDTAFSYRDADFSIALSATLTTREDCEAQKGWVRAFHGALEPHSLEGAYVNFQDSDDEHRVPVNYRGNHARLTELKRRHDPGNLFRLNHNIAP</sequence>
<evidence type="ECO:0000259" key="6">
    <source>
        <dbReference type="PROSITE" id="PS51387"/>
    </source>
</evidence>
<evidence type="ECO:0000256" key="5">
    <source>
        <dbReference type="ARBA" id="ARBA00023002"/>
    </source>
</evidence>
<dbReference type="Pfam" id="PF08031">
    <property type="entry name" value="BBE"/>
    <property type="match status" value="1"/>
</dbReference>
<dbReference type="Gene3D" id="3.40.462.20">
    <property type="match status" value="1"/>
</dbReference>
<keyword evidence="3" id="KW-0285">Flavoprotein</keyword>
<dbReference type="InterPro" id="IPR036318">
    <property type="entry name" value="FAD-bd_PCMH-like_sf"/>
</dbReference>
<comment type="cofactor">
    <cofactor evidence="1">
        <name>FAD</name>
        <dbReference type="ChEBI" id="CHEBI:57692"/>
    </cofactor>
</comment>
<dbReference type="AlphaFoldDB" id="A0A2N9B1Z0"/>
<dbReference type="GO" id="GO:0071949">
    <property type="term" value="F:FAD binding"/>
    <property type="evidence" value="ECO:0007669"/>
    <property type="project" value="InterPro"/>
</dbReference>
<dbReference type="OrthoDB" id="9775082at2"/>
<dbReference type="PANTHER" id="PTHR42973:SF39">
    <property type="entry name" value="FAD-BINDING PCMH-TYPE DOMAIN-CONTAINING PROTEIN"/>
    <property type="match status" value="1"/>
</dbReference>